<comment type="subcellular location">
    <subcellularLocation>
        <location evidence="1">Cell membrane</location>
        <topology evidence="1">Multi-pass membrane protein</topology>
    </subcellularLocation>
</comment>
<keyword evidence="5 6" id="KW-0472">Membrane</keyword>
<feature type="transmembrane region" description="Helical" evidence="6">
    <location>
        <begin position="241"/>
        <end position="261"/>
    </location>
</feature>
<feature type="transmembrane region" description="Helical" evidence="6">
    <location>
        <begin position="267"/>
        <end position="289"/>
    </location>
</feature>
<dbReference type="PANTHER" id="PTHR42920">
    <property type="entry name" value="OS03G0707200 PROTEIN-RELATED"/>
    <property type="match status" value="1"/>
</dbReference>
<evidence type="ECO:0000256" key="3">
    <source>
        <dbReference type="ARBA" id="ARBA00022692"/>
    </source>
</evidence>
<keyword evidence="2" id="KW-1003">Cell membrane</keyword>
<name>A0ABU9TS30_9GAMM</name>
<dbReference type="InterPro" id="IPR051258">
    <property type="entry name" value="Diverse_Substrate_Transporter"/>
</dbReference>
<dbReference type="RefSeq" id="WP_342854059.1">
    <property type="nucleotide sequence ID" value="NZ_JBBMRA010000004.1"/>
</dbReference>
<dbReference type="Gene3D" id="1.10.3730.20">
    <property type="match status" value="1"/>
</dbReference>
<keyword evidence="9" id="KW-1185">Reference proteome</keyword>
<protein>
    <submittedName>
        <fullName evidence="8">DMT family transporter</fullName>
    </submittedName>
</protein>
<feature type="transmembrane region" description="Helical" evidence="6">
    <location>
        <begin position="180"/>
        <end position="198"/>
    </location>
</feature>
<dbReference type="InterPro" id="IPR037185">
    <property type="entry name" value="EmrE-like"/>
</dbReference>
<dbReference type="EMBL" id="JBBMRA010000004">
    <property type="protein sequence ID" value="MEM5536022.1"/>
    <property type="molecule type" value="Genomic_DNA"/>
</dbReference>
<feature type="transmembrane region" description="Helical" evidence="6">
    <location>
        <begin position="36"/>
        <end position="56"/>
    </location>
</feature>
<dbReference type="Proteomes" id="UP001449225">
    <property type="component" value="Unassembled WGS sequence"/>
</dbReference>
<dbReference type="SUPFAM" id="SSF103481">
    <property type="entry name" value="Multidrug resistance efflux transporter EmrE"/>
    <property type="match status" value="2"/>
</dbReference>
<comment type="caution">
    <text evidence="8">The sequence shown here is derived from an EMBL/GenBank/DDBJ whole genome shotgun (WGS) entry which is preliminary data.</text>
</comment>
<evidence type="ECO:0000256" key="2">
    <source>
        <dbReference type="ARBA" id="ARBA00022475"/>
    </source>
</evidence>
<accession>A0ABU9TS30</accession>
<keyword evidence="3 6" id="KW-0812">Transmembrane</keyword>
<reference evidence="8 9" key="1">
    <citation type="submission" date="2024-03" db="EMBL/GenBank/DDBJ databases">
        <title>Community enrichment and isolation of bacterial strains for fucoidan degradation.</title>
        <authorList>
            <person name="Sichert A."/>
        </authorList>
    </citation>
    <scope>NUCLEOTIDE SEQUENCE [LARGE SCALE GENOMIC DNA]</scope>
    <source>
        <strain evidence="8 9">AS76</strain>
    </source>
</reference>
<evidence type="ECO:0000313" key="9">
    <source>
        <dbReference type="Proteomes" id="UP001449225"/>
    </source>
</evidence>
<feature type="transmembrane region" description="Helical" evidence="6">
    <location>
        <begin position="210"/>
        <end position="229"/>
    </location>
</feature>
<evidence type="ECO:0000256" key="4">
    <source>
        <dbReference type="ARBA" id="ARBA00022989"/>
    </source>
</evidence>
<evidence type="ECO:0000256" key="1">
    <source>
        <dbReference type="ARBA" id="ARBA00004651"/>
    </source>
</evidence>
<feature type="transmembrane region" description="Helical" evidence="6">
    <location>
        <begin position="91"/>
        <end position="115"/>
    </location>
</feature>
<keyword evidence="4 6" id="KW-1133">Transmembrane helix</keyword>
<proteinExistence type="predicted"/>
<evidence type="ECO:0000313" key="8">
    <source>
        <dbReference type="EMBL" id="MEM5536022.1"/>
    </source>
</evidence>
<feature type="domain" description="EamA" evidence="7">
    <location>
        <begin position="149"/>
        <end position="282"/>
    </location>
</feature>
<evidence type="ECO:0000259" key="7">
    <source>
        <dbReference type="Pfam" id="PF00892"/>
    </source>
</evidence>
<gene>
    <name evidence="8" type="ORF">WNY58_06415</name>
</gene>
<feature type="transmembrane region" description="Helical" evidence="6">
    <location>
        <begin position="122"/>
        <end position="139"/>
    </location>
</feature>
<organism evidence="8 9">
    <name type="scientific">Neptuniibacter pectenicola</name>
    <dbReference type="NCBI Taxonomy" id="1806669"/>
    <lineage>
        <taxon>Bacteria</taxon>
        <taxon>Pseudomonadati</taxon>
        <taxon>Pseudomonadota</taxon>
        <taxon>Gammaproteobacteria</taxon>
        <taxon>Oceanospirillales</taxon>
        <taxon>Oceanospirillaceae</taxon>
        <taxon>Neptuniibacter</taxon>
    </lineage>
</organism>
<feature type="transmembrane region" description="Helical" evidence="6">
    <location>
        <begin position="68"/>
        <end position="85"/>
    </location>
</feature>
<sequence>MHAKKLQADVLLLLVAIIWGFAFVAQRLGLELLGPFGFNTLRFLLGALSLLPLLFFFKAPADHCHKRLFVSGLMAGGVLFAGASFQQAGLVYTTAGNAGFITGLYIIFVPLLGLWFGQQTNINTWIGGSLAVIGLYLLSFHQLTQVNQGDVLEICGALCWAAHVLLIAKLAPKVDNLRLAITQFLVCAALSAFVALILETEQLTLHNALNSWAPIAYAGLISVGIAYTLQIVAQKHSPPAHAAIIMSLEAVAAAFGGWLILNEGFTLFGLLGCSLMLLGMLLSQLPSLYKRDKHHV</sequence>
<dbReference type="Pfam" id="PF00892">
    <property type="entry name" value="EamA"/>
    <property type="match status" value="2"/>
</dbReference>
<evidence type="ECO:0000256" key="5">
    <source>
        <dbReference type="ARBA" id="ARBA00023136"/>
    </source>
</evidence>
<dbReference type="PANTHER" id="PTHR42920:SF5">
    <property type="entry name" value="EAMA DOMAIN-CONTAINING PROTEIN"/>
    <property type="match status" value="1"/>
</dbReference>
<feature type="transmembrane region" description="Helical" evidence="6">
    <location>
        <begin position="12"/>
        <end position="30"/>
    </location>
</feature>
<feature type="domain" description="EamA" evidence="7">
    <location>
        <begin position="8"/>
        <end position="139"/>
    </location>
</feature>
<evidence type="ECO:0000256" key="6">
    <source>
        <dbReference type="SAM" id="Phobius"/>
    </source>
</evidence>
<dbReference type="InterPro" id="IPR000620">
    <property type="entry name" value="EamA_dom"/>
</dbReference>